<evidence type="ECO:0000313" key="9">
    <source>
        <dbReference type="Proteomes" id="UP000192247"/>
    </source>
</evidence>
<dbReference type="InterPro" id="IPR039994">
    <property type="entry name" value="NO66-like"/>
</dbReference>
<keyword evidence="2 5" id="KW-0408">Iron</keyword>
<protein>
    <recommendedName>
        <fullName evidence="5">Bifunctional lysine-specific demethylase and histidyl-hydroxylase</fullName>
        <ecNumber evidence="5">1.14.11.27</ecNumber>
    </recommendedName>
</protein>
<dbReference type="Proteomes" id="UP000192247">
    <property type="component" value="Unassembled WGS sequence"/>
</dbReference>
<evidence type="ECO:0000256" key="3">
    <source>
        <dbReference type="ARBA" id="ARBA00025670"/>
    </source>
</evidence>
<evidence type="ECO:0000256" key="5">
    <source>
        <dbReference type="RuleBase" id="RU366061"/>
    </source>
</evidence>
<dbReference type="PANTHER" id="PTHR13096">
    <property type="entry name" value="MINA53 MYC INDUCED NUCLEAR ANTIGEN"/>
    <property type="match status" value="1"/>
</dbReference>
<feature type="region of interest" description="Disordered" evidence="6">
    <location>
        <begin position="1"/>
        <end position="50"/>
    </location>
</feature>
<reference evidence="8 9" key="1">
    <citation type="journal article" date="2017" name="Gigascience">
        <title>Draft genome of the honey bee ectoparasitic mite, Tropilaelaps mercedesae, is shaped by the parasitic life history.</title>
        <authorList>
            <person name="Dong X."/>
            <person name="Armstrong S.D."/>
            <person name="Xia D."/>
            <person name="Makepeace B.L."/>
            <person name="Darby A.C."/>
            <person name="Kadowaki T."/>
        </authorList>
    </citation>
    <scope>NUCLEOTIDE SEQUENCE [LARGE SCALE GENOMIC DNA]</scope>
    <source>
        <strain evidence="8">Wuxi-XJTLU</strain>
    </source>
</reference>
<dbReference type="PANTHER" id="PTHR13096:SF8">
    <property type="entry name" value="RIBOSOMAL OXYGENASE 1"/>
    <property type="match status" value="1"/>
</dbReference>
<sequence>MTGKRRQRASIEALPAKKQKEDRRSAGDENGTSQKYRISLPKGGRVPSKTQKLEMSPTIEKFCGKFKKPEDSIHWIISNSKMTVDEFFKTKWQKSPFAMHADEESKDLAEIFSYNYLAELISSRGIELEPGLDFTTGKHTDKESQGERIHQCLTKENLDKALAQGDTVQIMEPHRFQPGLHALMSPLETYFGSLVFSSGYVSPPGGQLRGPHFIDEECFVIQTSGVSTWKIYKNKEVLSTSYSSDFKLDEVGEPILTETLRPGDILYMPRGTVNECVAGDNLSCYITIRTFQRIYWANYLSETLPQLIDSHERKSVELRRGLPLGFLPHARIDNNLYADYLLKLADSIRGDSDPVPVPEGMVSEFMSFRMPPFGLEIDTQTETAPTENSKIQLRHKGHFTYYKRSSQGYHADEGADEEGNEEPEKEIDIDEFELVLLCSVKNDISSHGIVELEPMTDDAFAIDTAYEPLIKKLLEADAPIAVSELKGINKDGKPLNALMLAQGLFNIGAIEVVE</sequence>
<dbReference type="InParanoid" id="A0A1V9XZI0"/>
<keyword evidence="9" id="KW-1185">Reference proteome</keyword>
<dbReference type="Gene3D" id="1.10.10.1500">
    <property type="entry name" value="JmjC domain-containing ribosomal oxygenase (ROX), dimer domain"/>
    <property type="match status" value="1"/>
</dbReference>
<accession>A0A1V9XZI0</accession>
<dbReference type="Gene3D" id="3.90.930.40">
    <property type="match status" value="1"/>
</dbReference>
<dbReference type="GO" id="GO:0005730">
    <property type="term" value="C:nucleolus"/>
    <property type="evidence" value="ECO:0007669"/>
    <property type="project" value="TreeGrafter"/>
</dbReference>
<comment type="cofactor">
    <cofactor evidence="5">
        <name>Fe(2+)</name>
        <dbReference type="ChEBI" id="CHEBI:29033"/>
    </cofactor>
    <text evidence="5">Binds 1 Fe(2+) ion per subunit.</text>
</comment>
<feature type="domain" description="JmjC" evidence="7">
    <location>
        <begin position="166"/>
        <end position="303"/>
    </location>
</feature>
<evidence type="ECO:0000259" key="7">
    <source>
        <dbReference type="PROSITE" id="PS51184"/>
    </source>
</evidence>
<proteinExistence type="inferred from homology"/>
<comment type="similarity">
    <text evidence="5">Belongs to the ROX family.</text>
</comment>
<dbReference type="GO" id="GO:0140680">
    <property type="term" value="F:histone H3K36me/H3K36me2 demethylase activity"/>
    <property type="evidence" value="ECO:0007669"/>
    <property type="project" value="UniProtKB-EC"/>
</dbReference>
<evidence type="ECO:0000256" key="1">
    <source>
        <dbReference type="ARBA" id="ARBA00022723"/>
    </source>
</evidence>
<keyword evidence="5" id="KW-0804">Transcription</keyword>
<comment type="function">
    <text evidence="3">Oxygenase that can act as both a histone lysine demethylase and a ribosomal histidine hydroxylase. Specifically demethylates 'Lys-4' (H3K4me) and 'Lys-36' (H3K36me) of histone H3, thereby playing a central role in histone code.</text>
</comment>
<keyword evidence="1 5" id="KW-0479">Metal-binding</keyword>
<dbReference type="STRING" id="418985.A0A1V9XZI0"/>
<comment type="caution">
    <text evidence="8">The sequence shown here is derived from an EMBL/GenBank/DDBJ whole genome shotgun (WGS) entry which is preliminary data.</text>
</comment>
<dbReference type="GO" id="GO:0032453">
    <property type="term" value="F:histone H3K4 demethylase activity"/>
    <property type="evidence" value="ECO:0007669"/>
    <property type="project" value="TreeGrafter"/>
</dbReference>
<keyword evidence="5" id="KW-0805">Transcription regulation</keyword>
<organism evidence="8 9">
    <name type="scientific">Tropilaelaps mercedesae</name>
    <dbReference type="NCBI Taxonomy" id="418985"/>
    <lineage>
        <taxon>Eukaryota</taxon>
        <taxon>Metazoa</taxon>
        <taxon>Ecdysozoa</taxon>
        <taxon>Arthropoda</taxon>
        <taxon>Chelicerata</taxon>
        <taxon>Arachnida</taxon>
        <taxon>Acari</taxon>
        <taxon>Parasitiformes</taxon>
        <taxon>Mesostigmata</taxon>
        <taxon>Gamasina</taxon>
        <taxon>Dermanyssoidea</taxon>
        <taxon>Laelapidae</taxon>
        <taxon>Tropilaelaps</taxon>
    </lineage>
</organism>
<dbReference type="SUPFAM" id="SSF51197">
    <property type="entry name" value="Clavaminate synthase-like"/>
    <property type="match status" value="1"/>
</dbReference>
<dbReference type="EMBL" id="MNPL01001742">
    <property type="protein sequence ID" value="OQR78852.1"/>
    <property type="molecule type" value="Genomic_DNA"/>
</dbReference>
<dbReference type="EC" id="1.14.11.27" evidence="5"/>
<dbReference type="PROSITE" id="PS51184">
    <property type="entry name" value="JMJC"/>
    <property type="match status" value="1"/>
</dbReference>
<keyword evidence="5" id="KW-0560">Oxidoreductase</keyword>
<dbReference type="AlphaFoldDB" id="A0A1V9XZI0"/>
<dbReference type="GO" id="GO:0005506">
    <property type="term" value="F:iron ion binding"/>
    <property type="evidence" value="ECO:0007669"/>
    <property type="project" value="UniProtKB-UniRule"/>
</dbReference>
<evidence type="ECO:0000256" key="6">
    <source>
        <dbReference type="SAM" id="MobiDB-lite"/>
    </source>
</evidence>
<evidence type="ECO:0000256" key="2">
    <source>
        <dbReference type="ARBA" id="ARBA00023004"/>
    </source>
</evidence>
<dbReference type="FunCoup" id="A0A1V9XZI0">
    <property type="interactions" value="1460"/>
</dbReference>
<dbReference type="InterPro" id="IPR003347">
    <property type="entry name" value="JmjC_dom"/>
</dbReference>
<comment type="subcellular location">
    <subcellularLocation>
        <location evidence="5">Nucleus</location>
    </subcellularLocation>
</comment>
<evidence type="ECO:0000313" key="8">
    <source>
        <dbReference type="EMBL" id="OQR78852.1"/>
    </source>
</evidence>
<dbReference type="Gene3D" id="2.60.120.650">
    <property type="entry name" value="Cupin"/>
    <property type="match status" value="1"/>
</dbReference>
<dbReference type="OrthoDB" id="425950at2759"/>
<gene>
    <name evidence="8" type="ORF">BIW11_06133</name>
</gene>
<dbReference type="Pfam" id="PF08007">
    <property type="entry name" value="JmjC_2"/>
    <property type="match status" value="1"/>
</dbReference>
<comment type="catalytic activity">
    <reaction evidence="4 5">
        <text>N(6),N(6)-dimethyl-L-lysyl(36)-[histone H3] + 2 2-oxoglutarate + 2 O2 = L-lysyl(36)-[histone H3] + 2 formaldehyde + 2 succinate + 2 CO2</text>
        <dbReference type="Rhea" id="RHEA:42032"/>
        <dbReference type="Rhea" id="RHEA-COMP:9785"/>
        <dbReference type="Rhea" id="RHEA-COMP:9787"/>
        <dbReference type="ChEBI" id="CHEBI:15379"/>
        <dbReference type="ChEBI" id="CHEBI:16526"/>
        <dbReference type="ChEBI" id="CHEBI:16810"/>
        <dbReference type="ChEBI" id="CHEBI:16842"/>
        <dbReference type="ChEBI" id="CHEBI:29969"/>
        <dbReference type="ChEBI" id="CHEBI:30031"/>
        <dbReference type="ChEBI" id="CHEBI:61976"/>
        <dbReference type="EC" id="1.14.11.27"/>
    </reaction>
</comment>
<keyword evidence="5" id="KW-0539">Nucleus</keyword>
<keyword evidence="5" id="KW-0223">Dioxygenase</keyword>
<evidence type="ECO:0000256" key="4">
    <source>
        <dbReference type="ARBA" id="ARBA00047915"/>
    </source>
</evidence>
<feature type="compositionally biased region" description="Basic and acidic residues" evidence="6">
    <location>
        <begin position="18"/>
        <end position="27"/>
    </location>
</feature>
<name>A0A1V9XZI0_9ACAR</name>